<dbReference type="OrthoDB" id="9805307at2"/>
<dbReference type="RefSeq" id="WP_131013709.1">
    <property type="nucleotide sequence ID" value="NZ_SIRE01000008.1"/>
</dbReference>
<proteinExistence type="predicted"/>
<dbReference type="AlphaFoldDB" id="A0A4Q9DU48"/>
<dbReference type="Gene3D" id="3.90.850.10">
    <property type="entry name" value="Fumarylacetoacetase-like, C-terminal domain"/>
    <property type="match status" value="1"/>
</dbReference>
<evidence type="ECO:0000313" key="3">
    <source>
        <dbReference type="Proteomes" id="UP000293142"/>
    </source>
</evidence>
<dbReference type="Proteomes" id="UP000293142">
    <property type="component" value="Unassembled WGS sequence"/>
</dbReference>
<dbReference type="Pfam" id="PF01557">
    <property type="entry name" value="FAA_hydrolase"/>
    <property type="match status" value="1"/>
</dbReference>
<dbReference type="PANTHER" id="PTHR43211:SF1">
    <property type="entry name" value="BLL6422 PROTEIN"/>
    <property type="match status" value="1"/>
</dbReference>
<feature type="domain" description="Fumarylacetoacetase-like C-terminal" evidence="1">
    <location>
        <begin position="113"/>
        <end position="324"/>
    </location>
</feature>
<reference evidence="2 3" key="1">
    <citation type="submission" date="2019-02" db="EMBL/GenBank/DDBJ databases">
        <title>Paenibacillus sp. nov., isolated from surface-sterilized tissue of Thalictrum simplex L.</title>
        <authorList>
            <person name="Tuo L."/>
        </authorList>
    </citation>
    <scope>NUCLEOTIDE SEQUENCE [LARGE SCALE GENOMIC DNA]</scope>
    <source>
        <strain evidence="2 3">N2SHLJ1</strain>
    </source>
</reference>
<dbReference type="InterPro" id="IPR036663">
    <property type="entry name" value="Fumarylacetoacetase_C_sf"/>
</dbReference>
<dbReference type="InterPro" id="IPR011234">
    <property type="entry name" value="Fumarylacetoacetase-like_C"/>
</dbReference>
<evidence type="ECO:0000313" key="2">
    <source>
        <dbReference type="EMBL" id="TBL79073.1"/>
    </source>
</evidence>
<dbReference type="SUPFAM" id="SSF56529">
    <property type="entry name" value="FAH"/>
    <property type="match status" value="1"/>
</dbReference>
<keyword evidence="2" id="KW-0378">Hydrolase</keyword>
<dbReference type="EMBL" id="SIRE01000008">
    <property type="protein sequence ID" value="TBL79073.1"/>
    <property type="molecule type" value="Genomic_DNA"/>
</dbReference>
<protein>
    <submittedName>
        <fullName evidence="2">Fumarylacetoacetate hydrolase family protein</fullName>
    </submittedName>
</protein>
<name>A0A4Q9DU48_9BACL</name>
<gene>
    <name evidence="2" type="ORF">EYB31_12685</name>
</gene>
<accession>A0A4Q9DU48</accession>
<dbReference type="GO" id="GO:0016787">
    <property type="term" value="F:hydrolase activity"/>
    <property type="evidence" value="ECO:0007669"/>
    <property type="project" value="UniProtKB-KW"/>
</dbReference>
<evidence type="ECO:0000259" key="1">
    <source>
        <dbReference type="Pfam" id="PF01557"/>
    </source>
</evidence>
<dbReference type="PANTHER" id="PTHR43211">
    <property type="entry name" value="FUMARYLACETOACETATE HYDROLASE"/>
    <property type="match status" value="1"/>
</dbReference>
<organism evidence="2 3">
    <name type="scientific">Paenibacillus thalictri</name>
    <dbReference type="NCBI Taxonomy" id="2527873"/>
    <lineage>
        <taxon>Bacteria</taxon>
        <taxon>Bacillati</taxon>
        <taxon>Bacillota</taxon>
        <taxon>Bacilli</taxon>
        <taxon>Bacillales</taxon>
        <taxon>Paenibacillaceae</taxon>
        <taxon>Paenibacillus</taxon>
    </lineage>
</organism>
<sequence length="328" mass="36037">MRLVTFEIPGIPGKLSRIGALTPDGRIVDLTVAYRLMLVRSGMTKSAADRISGALVPPDMLLFIEGGGGSLEAARKAFDWALEATVPDGEMCMFSQGAVAIRSPIPRPPLLRDFMAFEEHLQNIYPKLGRSIPPEWYNLPVYYKGNPGSTGGDGDDIRIPSYEQELDYEFEMAFVIGVGGADIRPEDAFKHIYGYMIYNDFSARSIQEREMTVGLGPAKGKDFQRGHVLGPYLVTADEISDVYNLTMTARVNGKEICRTNTRTIHWKFEDMIAHASRDEELVPGEVFGTGTVGNGSGKELGKLLKAGDVIELTVEGLGTLRNKVISNR</sequence>
<keyword evidence="3" id="KW-1185">Reference proteome</keyword>
<comment type="caution">
    <text evidence="2">The sequence shown here is derived from an EMBL/GenBank/DDBJ whole genome shotgun (WGS) entry which is preliminary data.</text>
</comment>